<dbReference type="Ensembl" id="ENSSDUT00000007637.1">
    <property type="protein sequence ID" value="ENSSDUP00000007498.1"/>
    <property type="gene ID" value="ENSSDUG00000005503.1"/>
</dbReference>
<evidence type="ECO:0000313" key="2">
    <source>
        <dbReference type="Proteomes" id="UP000261420"/>
    </source>
</evidence>
<sequence length="85" mass="9948">MCACIAYSRTGLTSYPNIPRGLREGRAVHSAGVKIWDSKEASIKIFRRNYYHYHNEEIIMRLGKMIVFTLVNSFKDFKSLQGKWF</sequence>
<dbReference type="AlphaFoldDB" id="A0A3B4TNB6"/>
<proteinExistence type="predicted"/>
<reference evidence="1" key="1">
    <citation type="submission" date="2025-08" db="UniProtKB">
        <authorList>
            <consortium name="Ensembl"/>
        </authorList>
    </citation>
    <scope>IDENTIFICATION</scope>
</reference>
<protein>
    <submittedName>
        <fullName evidence="1">Uncharacterized protein</fullName>
    </submittedName>
</protein>
<dbReference type="Proteomes" id="UP000261420">
    <property type="component" value="Unplaced"/>
</dbReference>
<accession>A0A3B4TNB6</accession>
<organism evidence="1 2">
    <name type="scientific">Seriola dumerili</name>
    <name type="common">Greater amberjack</name>
    <name type="synonym">Caranx dumerili</name>
    <dbReference type="NCBI Taxonomy" id="41447"/>
    <lineage>
        <taxon>Eukaryota</taxon>
        <taxon>Metazoa</taxon>
        <taxon>Chordata</taxon>
        <taxon>Craniata</taxon>
        <taxon>Vertebrata</taxon>
        <taxon>Euteleostomi</taxon>
        <taxon>Actinopterygii</taxon>
        <taxon>Neopterygii</taxon>
        <taxon>Teleostei</taxon>
        <taxon>Neoteleostei</taxon>
        <taxon>Acanthomorphata</taxon>
        <taxon>Carangaria</taxon>
        <taxon>Carangiformes</taxon>
        <taxon>Carangidae</taxon>
        <taxon>Seriola</taxon>
    </lineage>
</organism>
<evidence type="ECO:0000313" key="1">
    <source>
        <dbReference type="Ensembl" id="ENSSDUP00000007498.1"/>
    </source>
</evidence>
<name>A0A3B4TNB6_SERDU</name>
<keyword evidence="2" id="KW-1185">Reference proteome</keyword>
<reference evidence="1" key="2">
    <citation type="submission" date="2025-09" db="UniProtKB">
        <authorList>
            <consortium name="Ensembl"/>
        </authorList>
    </citation>
    <scope>IDENTIFICATION</scope>
</reference>